<dbReference type="SUPFAM" id="SSF50978">
    <property type="entry name" value="WD40 repeat-like"/>
    <property type="match status" value="1"/>
</dbReference>
<dbReference type="OrthoDB" id="63070at2759"/>
<dbReference type="PROSITE" id="PS50294">
    <property type="entry name" value="WD_REPEATS_REGION"/>
    <property type="match status" value="3"/>
</dbReference>
<dbReference type="SMART" id="SM00320">
    <property type="entry name" value="WD40"/>
    <property type="match status" value="5"/>
</dbReference>
<evidence type="ECO:0000256" key="2">
    <source>
        <dbReference type="ARBA" id="ARBA00022737"/>
    </source>
</evidence>
<dbReference type="PANTHER" id="PTHR19847">
    <property type="entry name" value="DDB1- AND CUL4-ASSOCIATED FACTOR 11"/>
    <property type="match status" value="1"/>
</dbReference>
<dbReference type="STRING" id="1262450.S3D439"/>
<keyword evidence="1 3" id="KW-0853">WD repeat</keyword>
<evidence type="ECO:0000256" key="4">
    <source>
        <dbReference type="SAM" id="MobiDB-lite"/>
    </source>
</evidence>
<dbReference type="PANTHER" id="PTHR19847:SF7">
    <property type="entry name" value="DDB1- AND CUL4-ASSOCIATED FACTOR 11"/>
    <property type="match status" value="1"/>
</dbReference>
<dbReference type="OMA" id="FGQWTIT"/>
<evidence type="ECO:0000256" key="3">
    <source>
        <dbReference type="PROSITE-ProRule" id="PRU00221"/>
    </source>
</evidence>
<feature type="region of interest" description="Disordered" evidence="4">
    <location>
        <begin position="44"/>
        <end position="116"/>
    </location>
</feature>
<protein>
    <submittedName>
        <fullName evidence="5">Wd repeat protein</fullName>
    </submittedName>
</protein>
<evidence type="ECO:0000313" key="6">
    <source>
        <dbReference type="Proteomes" id="UP000016923"/>
    </source>
</evidence>
<dbReference type="VEuPathDB" id="FungiDB:F503_00928"/>
<proteinExistence type="predicted"/>
<feature type="repeat" description="WD" evidence="3">
    <location>
        <begin position="357"/>
        <end position="398"/>
    </location>
</feature>
<dbReference type="InterPro" id="IPR036322">
    <property type="entry name" value="WD40_repeat_dom_sf"/>
</dbReference>
<feature type="repeat" description="WD" evidence="3">
    <location>
        <begin position="446"/>
        <end position="487"/>
    </location>
</feature>
<name>S3D439_OPHP1</name>
<keyword evidence="6" id="KW-1185">Reference proteome</keyword>
<dbReference type="GO" id="GO:0043161">
    <property type="term" value="P:proteasome-mediated ubiquitin-dependent protein catabolic process"/>
    <property type="evidence" value="ECO:0007669"/>
    <property type="project" value="TreeGrafter"/>
</dbReference>
<feature type="region of interest" description="Disordered" evidence="4">
    <location>
        <begin position="593"/>
        <end position="615"/>
    </location>
</feature>
<dbReference type="Proteomes" id="UP000016923">
    <property type="component" value="Unassembled WGS sequence"/>
</dbReference>
<accession>S3D439</accession>
<evidence type="ECO:0000256" key="1">
    <source>
        <dbReference type="ARBA" id="ARBA00022574"/>
    </source>
</evidence>
<dbReference type="PRINTS" id="PR00320">
    <property type="entry name" value="GPROTEINBRPT"/>
</dbReference>
<dbReference type="InterPro" id="IPR020472">
    <property type="entry name" value="WD40_PAC1"/>
</dbReference>
<dbReference type="InterPro" id="IPR015943">
    <property type="entry name" value="WD40/YVTN_repeat-like_dom_sf"/>
</dbReference>
<dbReference type="Pfam" id="PF00400">
    <property type="entry name" value="WD40"/>
    <property type="match status" value="3"/>
</dbReference>
<dbReference type="GO" id="GO:0080008">
    <property type="term" value="C:Cul4-RING E3 ubiquitin ligase complex"/>
    <property type="evidence" value="ECO:0007669"/>
    <property type="project" value="TreeGrafter"/>
</dbReference>
<feature type="repeat" description="WD" evidence="3">
    <location>
        <begin position="399"/>
        <end position="433"/>
    </location>
</feature>
<dbReference type="FunFam" id="2.130.10.10:FF:000557">
    <property type="entry name" value="WD repeat protein"/>
    <property type="match status" value="1"/>
</dbReference>
<feature type="region of interest" description="Disordered" evidence="4">
    <location>
        <begin position="150"/>
        <end position="174"/>
    </location>
</feature>
<keyword evidence="2" id="KW-0677">Repeat</keyword>
<organism evidence="5 6">
    <name type="scientific">Ophiostoma piceae (strain UAMH 11346)</name>
    <name type="common">Sap stain fungus</name>
    <dbReference type="NCBI Taxonomy" id="1262450"/>
    <lineage>
        <taxon>Eukaryota</taxon>
        <taxon>Fungi</taxon>
        <taxon>Dikarya</taxon>
        <taxon>Ascomycota</taxon>
        <taxon>Pezizomycotina</taxon>
        <taxon>Sordariomycetes</taxon>
        <taxon>Sordariomycetidae</taxon>
        <taxon>Ophiostomatales</taxon>
        <taxon>Ophiostomataceae</taxon>
        <taxon>Ophiostoma</taxon>
    </lineage>
</organism>
<dbReference type="PROSITE" id="PS50082">
    <property type="entry name" value="WD_REPEATS_2"/>
    <property type="match status" value="3"/>
</dbReference>
<gene>
    <name evidence="5" type="ORF">F503_00928</name>
</gene>
<dbReference type="HOGENOM" id="CLU_014280_1_1_1"/>
<dbReference type="Gene3D" id="2.130.10.10">
    <property type="entry name" value="YVTN repeat-like/Quinoprotein amine dehydrogenase"/>
    <property type="match status" value="2"/>
</dbReference>
<dbReference type="AlphaFoldDB" id="S3D439"/>
<dbReference type="eggNOG" id="KOG0266">
    <property type="taxonomic scope" value="Eukaryota"/>
</dbReference>
<dbReference type="EMBL" id="KE148149">
    <property type="protein sequence ID" value="EPE08145.1"/>
    <property type="molecule type" value="Genomic_DNA"/>
</dbReference>
<dbReference type="InterPro" id="IPR051859">
    <property type="entry name" value="DCAF"/>
</dbReference>
<dbReference type="InterPro" id="IPR001680">
    <property type="entry name" value="WD40_rpt"/>
</dbReference>
<evidence type="ECO:0000313" key="5">
    <source>
        <dbReference type="EMBL" id="EPE08145.1"/>
    </source>
</evidence>
<reference evidence="5 6" key="1">
    <citation type="journal article" date="2013" name="BMC Genomics">
        <title>The genome and transcriptome of the pine saprophyte Ophiostoma piceae, and a comparison with the bark beetle-associated pine pathogen Grosmannia clavigera.</title>
        <authorList>
            <person name="Haridas S."/>
            <person name="Wang Y."/>
            <person name="Lim L."/>
            <person name="Massoumi Alamouti S."/>
            <person name="Jackman S."/>
            <person name="Docking R."/>
            <person name="Robertson G."/>
            <person name="Birol I."/>
            <person name="Bohlmann J."/>
            <person name="Breuil C."/>
        </authorList>
    </citation>
    <scope>NUCLEOTIDE SEQUENCE [LARGE SCALE GENOMIC DNA]</scope>
    <source>
        <strain evidence="5 6">UAMH 11346</strain>
    </source>
</reference>
<sequence>MSQSPDHNAAAAADLNIDDADDIFALLQSAVDAAGNGDEYRILAGGNGGQLLGGYVDNDEDDDDDEYEDAEEYEIEIEEEEEEIEDDEGEDAEDDDNSDNGDDDDDGGVDEGTPTPYLTRRQLNLLLQGETLHNVLLSVSDWGRAEARFSARSRRQNRRDPNRFPKVPSTEGRELMDSGLFGASELPGRVKSTILDMASDEHVGQSTRVEARRRSLPMRLLDREMGRQGTFAGRALEKGIMAQSMVPGTSADMVMRYDAAVYLGQFSDDGNFFYNATKDFHVRMYDTSNVNEWHHYKTVEHPLGRWTMTDASLSPDNRWLAFTSMMPQVCLAPTDPNDEGEPYLLDLSAVQGDREDPYYHSFSIFSVRFSGDGREIVAGTNDNTIVVYDIESRQVLHRLQGHDSDVNAVCFGDKASPHILYSGSDDATIKVWDRRSLGDGRPTGAFVGHCEGITYIDSKGDGRYILSNGKDQTMRLWDLRKTMSYSDFEAKDPGQYTRYSMYDYRYQRYIDDDFFKHKYDNSVVTFRGHRIERTLLRCHFSPPGSSDGRYVYSASHTGEVYIWNMDATLAGVINVLKGTEDAVMNGFDYEDREAEVGGHNNPPQTTPTRERMRQRRAASTPLCVRDASWHPTEPVIVASSFDADTMESGLCTVHSCDMVNDGDLTESLPRLFDGKLKRLPARDITARPQMRWR</sequence>
<feature type="compositionally biased region" description="Acidic residues" evidence="4">
    <location>
        <begin position="57"/>
        <end position="109"/>
    </location>
</feature>